<evidence type="ECO:0000313" key="2">
    <source>
        <dbReference type="EMBL" id="QFZ81926.1"/>
    </source>
</evidence>
<accession>A0A5Q0LXK5</accession>
<name>A0A5Q0LXK5_VARPD</name>
<protein>
    <recommendedName>
        <fullName evidence="4">Redoxin domain-containing protein</fullName>
    </recommendedName>
</protein>
<keyword evidence="1" id="KW-0472">Membrane</keyword>
<proteinExistence type="predicted"/>
<dbReference type="Proteomes" id="UP000326780">
    <property type="component" value="Chromosome"/>
</dbReference>
<keyword evidence="1" id="KW-0812">Transmembrane</keyword>
<reference evidence="2 3" key="1">
    <citation type="submission" date="2019-10" db="EMBL/GenBank/DDBJ databases">
        <title>Complete genome sequence of Variovorax paradoxus 5C-2.</title>
        <authorList>
            <person name="Gogoleva N.E."/>
            <person name="Balkin A.S."/>
        </authorList>
    </citation>
    <scope>NUCLEOTIDE SEQUENCE [LARGE SCALE GENOMIC DNA]</scope>
    <source>
        <strain evidence="2 3">5C-2</strain>
    </source>
</reference>
<evidence type="ECO:0008006" key="4">
    <source>
        <dbReference type="Google" id="ProtNLM"/>
    </source>
</evidence>
<dbReference type="InterPro" id="IPR036249">
    <property type="entry name" value="Thioredoxin-like_sf"/>
</dbReference>
<dbReference type="SUPFAM" id="SSF52833">
    <property type="entry name" value="Thioredoxin-like"/>
    <property type="match status" value="1"/>
</dbReference>
<dbReference type="RefSeq" id="WP_153280852.1">
    <property type="nucleotide sequence ID" value="NZ_CP045644.1"/>
</dbReference>
<keyword evidence="1" id="KW-1133">Transmembrane helix</keyword>
<evidence type="ECO:0000256" key="1">
    <source>
        <dbReference type="SAM" id="Phobius"/>
    </source>
</evidence>
<organism evidence="2 3">
    <name type="scientific">Variovorax paradoxus</name>
    <dbReference type="NCBI Taxonomy" id="34073"/>
    <lineage>
        <taxon>Bacteria</taxon>
        <taxon>Pseudomonadati</taxon>
        <taxon>Pseudomonadota</taxon>
        <taxon>Betaproteobacteria</taxon>
        <taxon>Burkholderiales</taxon>
        <taxon>Comamonadaceae</taxon>
        <taxon>Variovorax</taxon>
    </lineage>
</organism>
<feature type="transmembrane region" description="Helical" evidence="1">
    <location>
        <begin position="26"/>
        <end position="44"/>
    </location>
</feature>
<sequence>MTTSASRRARRSVAAPDDKKLERRRIALVFCISMLLGVPAAILVPSKSQQRTSQFQLIDITGAGYARDLQLPDQNSAVRSLKDFKGEVVVVFFGLYTRNRAGAAALASDARLLQGGA</sequence>
<dbReference type="EMBL" id="CP045644">
    <property type="protein sequence ID" value="QFZ81926.1"/>
    <property type="molecule type" value="Genomic_DNA"/>
</dbReference>
<dbReference type="AlphaFoldDB" id="A0A5Q0LXK5"/>
<evidence type="ECO:0000313" key="3">
    <source>
        <dbReference type="Proteomes" id="UP000326780"/>
    </source>
</evidence>
<gene>
    <name evidence="2" type="ORF">GFK26_03705</name>
</gene>